<feature type="transmembrane region" description="Helical" evidence="1">
    <location>
        <begin position="54"/>
        <end position="72"/>
    </location>
</feature>
<dbReference type="Pfam" id="PF14145">
    <property type="entry name" value="YrhK"/>
    <property type="match status" value="1"/>
</dbReference>
<evidence type="ECO:0000313" key="4">
    <source>
        <dbReference type="Proteomes" id="UP001460888"/>
    </source>
</evidence>
<evidence type="ECO:0000256" key="1">
    <source>
        <dbReference type="SAM" id="Phobius"/>
    </source>
</evidence>
<dbReference type="RefSeq" id="WP_353111769.1">
    <property type="nucleotide sequence ID" value="NZ_APND01000003.1"/>
</dbReference>
<feature type="transmembrane region" description="Helical" evidence="1">
    <location>
        <begin position="27"/>
        <end position="48"/>
    </location>
</feature>
<dbReference type="EMBL" id="APND01000003">
    <property type="protein sequence ID" value="MES1930000.1"/>
    <property type="molecule type" value="Genomic_DNA"/>
</dbReference>
<gene>
    <name evidence="3" type="ORF">SADO_12119</name>
</gene>
<accession>A0ABV2B2Z2</accession>
<evidence type="ECO:0000313" key="3">
    <source>
        <dbReference type="EMBL" id="MES1930000.1"/>
    </source>
</evidence>
<reference evidence="3 4" key="1">
    <citation type="submission" date="2013-03" db="EMBL/GenBank/DDBJ databases">
        <title>Salinisphaera dokdonensis CL-ES53 Genome Sequencing.</title>
        <authorList>
            <person name="Li C."/>
            <person name="Lai Q."/>
            <person name="Shao Z."/>
        </authorList>
    </citation>
    <scope>NUCLEOTIDE SEQUENCE [LARGE SCALE GENOMIC DNA]</scope>
    <source>
        <strain evidence="3 4">CL-ES53</strain>
    </source>
</reference>
<keyword evidence="1" id="KW-0472">Membrane</keyword>
<feature type="domain" description="YrhK" evidence="2">
    <location>
        <begin position="23"/>
        <end position="77"/>
    </location>
</feature>
<protein>
    <recommendedName>
        <fullName evidence="2">YrhK domain-containing protein</fullName>
    </recommendedName>
</protein>
<keyword evidence="1" id="KW-0812">Transmembrane</keyword>
<dbReference type="InterPro" id="IPR025424">
    <property type="entry name" value="YrhK_domain"/>
</dbReference>
<organism evidence="3 4">
    <name type="scientific">Salinisphaera dokdonensis CL-ES53</name>
    <dbReference type="NCBI Taxonomy" id="1304272"/>
    <lineage>
        <taxon>Bacteria</taxon>
        <taxon>Pseudomonadati</taxon>
        <taxon>Pseudomonadota</taxon>
        <taxon>Gammaproteobacteria</taxon>
        <taxon>Salinisphaerales</taxon>
        <taxon>Salinisphaeraceae</taxon>
        <taxon>Salinisphaera</taxon>
    </lineage>
</organism>
<sequence>MTRPFENQPNAHPTRRHEQVYGRYEKLYTVNDFCAALLFLVGSVMFFYKNLEYPAIWCFTIGSVNFMLRPTIKLAREFHLAKLPLPGDDRPLPSNEDA</sequence>
<name>A0ABV2B2Z2_9GAMM</name>
<keyword evidence="1" id="KW-1133">Transmembrane helix</keyword>
<proteinExistence type="predicted"/>
<evidence type="ECO:0000259" key="2">
    <source>
        <dbReference type="Pfam" id="PF14145"/>
    </source>
</evidence>
<keyword evidence="4" id="KW-1185">Reference proteome</keyword>
<dbReference type="Proteomes" id="UP001460888">
    <property type="component" value="Unassembled WGS sequence"/>
</dbReference>
<comment type="caution">
    <text evidence="3">The sequence shown here is derived from an EMBL/GenBank/DDBJ whole genome shotgun (WGS) entry which is preliminary data.</text>
</comment>